<reference evidence="1" key="1">
    <citation type="submission" date="2014-09" db="EMBL/GenBank/DDBJ databases">
        <authorList>
            <person name="Magalhaes I.L.F."/>
            <person name="Oliveira U."/>
            <person name="Santos F.R."/>
            <person name="Vidigal T.H.D.A."/>
            <person name="Brescovit A.D."/>
            <person name="Santos A.J."/>
        </authorList>
    </citation>
    <scope>NUCLEOTIDE SEQUENCE</scope>
    <source>
        <tissue evidence="1">Shoot tissue taken approximately 20 cm above the soil surface</tissue>
    </source>
</reference>
<sequence length="28" mass="3310">MLEKANLNSTWVRRTMIVQQPLARVEQP</sequence>
<dbReference type="AlphaFoldDB" id="A0A0A9C9A6"/>
<protein>
    <submittedName>
        <fullName evidence="1">Uncharacterized protein</fullName>
    </submittedName>
</protein>
<organism evidence="1">
    <name type="scientific">Arundo donax</name>
    <name type="common">Giant reed</name>
    <name type="synonym">Donax arundinaceus</name>
    <dbReference type="NCBI Taxonomy" id="35708"/>
    <lineage>
        <taxon>Eukaryota</taxon>
        <taxon>Viridiplantae</taxon>
        <taxon>Streptophyta</taxon>
        <taxon>Embryophyta</taxon>
        <taxon>Tracheophyta</taxon>
        <taxon>Spermatophyta</taxon>
        <taxon>Magnoliopsida</taxon>
        <taxon>Liliopsida</taxon>
        <taxon>Poales</taxon>
        <taxon>Poaceae</taxon>
        <taxon>PACMAD clade</taxon>
        <taxon>Arundinoideae</taxon>
        <taxon>Arundineae</taxon>
        <taxon>Arundo</taxon>
    </lineage>
</organism>
<name>A0A0A9C9A6_ARUDO</name>
<proteinExistence type="predicted"/>
<dbReference type="EMBL" id="GBRH01225784">
    <property type="protein sequence ID" value="JAD72111.1"/>
    <property type="molecule type" value="Transcribed_RNA"/>
</dbReference>
<reference evidence="1" key="2">
    <citation type="journal article" date="2015" name="Data Brief">
        <title>Shoot transcriptome of the giant reed, Arundo donax.</title>
        <authorList>
            <person name="Barrero R.A."/>
            <person name="Guerrero F.D."/>
            <person name="Moolhuijzen P."/>
            <person name="Goolsby J.A."/>
            <person name="Tidwell J."/>
            <person name="Bellgard S.E."/>
            <person name="Bellgard M.I."/>
        </authorList>
    </citation>
    <scope>NUCLEOTIDE SEQUENCE</scope>
    <source>
        <tissue evidence="1">Shoot tissue taken approximately 20 cm above the soil surface</tissue>
    </source>
</reference>
<evidence type="ECO:0000313" key="1">
    <source>
        <dbReference type="EMBL" id="JAD72111.1"/>
    </source>
</evidence>
<accession>A0A0A9C9A6</accession>